<evidence type="ECO:0000313" key="3">
    <source>
        <dbReference type="Proteomes" id="UP000034119"/>
    </source>
</evidence>
<protein>
    <submittedName>
        <fullName evidence="2">Uncharacterized protein</fullName>
    </submittedName>
</protein>
<dbReference type="AlphaFoldDB" id="A0A0G1XTF6"/>
<dbReference type="EMBL" id="LCPW01000007">
    <property type="protein sequence ID" value="KKW05872.1"/>
    <property type="molecule type" value="Genomic_DNA"/>
</dbReference>
<evidence type="ECO:0000256" key="1">
    <source>
        <dbReference type="SAM" id="Phobius"/>
    </source>
</evidence>
<gene>
    <name evidence="2" type="ORF">UY40_C0007G0011</name>
</gene>
<accession>A0A0G1XTF6</accession>
<comment type="caution">
    <text evidence="2">The sequence shown here is derived from an EMBL/GenBank/DDBJ whole genome shotgun (WGS) entry which is preliminary data.</text>
</comment>
<proteinExistence type="predicted"/>
<evidence type="ECO:0000313" key="2">
    <source>
        <dbReference type="EMBL" id="KKW05872.1"/>
    </source>
</evidence>
<dbReference type="Proteomes" id="UP000034119">
    <property type="component" value="Unassembled WGS sequence"/>
</dbReference>
<reference evidence="2 3" key="1">
    <citation type="journal article" date="2015" name="Nature">
        <title>rRNA introns, odd ribosomes, and small enigmatic genomes across a large radiation of phyla.</title>
        <authorList>
            <person name="Brown C.T."/>
            <person name="Hug L.A."/>
            <person name="Thomas B.C."/>
            <person name="Sharon I."/>
            <person name="Castelle C.J."/>
            <person name="Singh A."/>
            <person name="Wilkins M.J."/>
            <person name="Williams K.H."/>
            <person name="Banfield J.F."/>
        </authorList>
    </citation>
    <scope>NUCLEOTIDE SEQUENCE [LARGE SCALE GENOMIC DNA]</scope>
</reference>
<sequence>MWDLVLIFLLTGLGYVVFMLLVVGISRFSQYQEEKRAKKEKR</sequence>
<keyword evidence="1" id="KW-1133">Transmembrane helix</keyword>
<keyword evidence="1" id="KW-0472">Membrane</keyword>
<keyword evidence="1" id="KW-0812">Transmembrane</keyword>
<name>A0A0G1XTF6_9BACT</name>
<dbReference type="STRING" id="1618342.UY40_C0007G0011"/>
<feature type="transmembrane region" description="Helical" evidence="1">
    <location>
        <begin position="6"/>
        <end position="29"/>
    </location>
</feature>
<organism evidence="2 3">
    <name type="scientific">candidate division CPR1 bacterium GW2011_GWC1_49_13</name>
    <dbReference type="NCBI Taxonomy" id="1618342"/>
    <lineage>
        <taxon>Bacteria</taxon>
        <taxon>candidate division CPR1</taxon>
    </lineage>
</organism>